<accession>A0A834FH69</accession>
<dbReference type="Proteomes" id="UP000646548">
    <property type="component" value="Unassembled WGS sequence"/>
</dbReference>
<dbReference type="EMBL" id="WKFB01000145">
    <property type="protein sequence ID" value="KAF6734042.1"/>
    <property type="molecule type" value="Genomic_DNA"/>
</dbReference>
<protein>
    <submittedName>
        <fullName evidence="2">Uncharacterized protein</fullName>
    </submittedName>
</protein>
<name>A0A834FH69_ORYME</name>
<organism evidence="2 3">
    <name type="scientific">Oryzias melastigma</name>
    <name type="common">Marine medaka</name>
    <dbReference type="NCBI Taxonomy" id="30732"/>
    <lineage>
        <taxon>Eukaryota</taxon>
        <taxon>Metazoa</taxon>
        <taxon>Chordata</taxon>
        <taxon>Craniata</taxon>
        <taxon>Vertebrata</taxon>
        <taxon>Euteleostomi</taxon>
        <taxon>Actinopterygii</taxon>
        <taxon>Neopterygii</taxon>
        <taxon>Teleostei</taxon>
        <taxon>Neoteleostei</taxon>
        <taxon>Acanthomorphata</taxon>
        <taxon>Ovalentaria</taxon>
        <taxon>Atherinomorphae</taxon>
        <taxon>Beloniformes</taxon>
        <taxon>Adrianichthyidae</taxon>
        <taxon>Oryziinae</taxon>
        <taxon>Oryzias</taxon>
    </lineage>
</organism>
<gene>
    <name evidence="2" type="ORF">FQA47_011420</name>
</gene>
<comment type="caution">
    <text evidence="2">The sequence shown here is derived from an EMBL/GenBank/DDBJ whole genome shotgun (WGS) entry which is preliminary data.</text>
</comment>
<dbReference type="AlphaFoldDB" id="A0A834FH69"/>
<sequence length="71" mass="8044">MKNRGEKKAGQLWGSSDSRRRGCSEGGSAHETIRWGAVRLELHERDSACLCFGFFAFQATLKDMQSMEKYV</sequence>
<evidence type="ECO:0000313" key="2">
    <source>
        <dbReference type="EMBL" id="KAF6734042.1"/>
    </source>
</evidence>
<evidence type="ECO:0000313" key="3">
    <source>
        <dbReference type="Proteomes" id="UP000646548"/>
    </source>
</evidence>
<reference evidence="2" key="1">
    <citation type="journal article" name="BMC Genomics">
        <title>Long-read sequencing and de novo genome assembly of marine medaka (Oryzias melastigma).</title>
        <authorList>
            <person name="Liang P."/>
            <person name="Saqib H.S.A."/>
            <person name="Ni X."/>
            <person name="Shen Y."/>
        </authorList>
    </citation>
    <scope>NUCLEOTIDE SEQUENCE</scope>
    <source>
        <strain evidence="2">Bigg-433</strain>
    </source>
</reference>
<evidence type="ECO:0000256" key="1">
    <source>
        <dbReference type="SAM" id="MobiDB-lite"/>
    </source>
</evidence>
<proteinExistence type="predicted"/>
<feature type="region of interest" description="Disordered" evidence="1">
    <location>
        <begin position="1"/>
        <end position="29"/>
    </location>
</feature>